<dbReference type="Proteomes" id="UP001596174">
    <property type="component" value="Unassembled WGS sequence"/>
</dbReference>
<organism evidence="6 7">
    <name type="scientific">Streptacidiphilus monticola</name>
    <dbReference type="NCBI Taxonomy" id="2161674"/>
    <lineage>
        <taxon>Bacteria</taxon>
        <taxon>Bacillati</taxon>
        <taxon>Actinomycetota</taxon>
        <taxon>Actinomycetes</taxon>
        <taxon>Kitasatosporales</taxon>
        <taxon>Streptomycetaceae</taxon>
        <taxon>Streptacidiphilus</taxon>
    </lineage>
</organism>
<dbReference type="Gene3D" id="3.40.50.150">
    <property type="entry name" value="Vaccinia Virus protein VP39"/>
    <property type="match status" value="1"/>
</dbReference>
<evidence type="ECO:0000256" key="1">
    <source>
        <dbReference type="ARBA" id="ARBA00022603"/>
    </source>
</evidence>
<dbReference type="RefSeq" id="WP_380582971.1">
    <property type="nucleotide sequence ID" value="NZ_JBHSQJ010000047.1"/>
</dbReference>
<protein>
    <submittedName>
        <fullName evidence="6">Class I SAM-dependent methyltransferase</fullName>
    </submittedName>
</protein>
<accession>A0ABW1FZR9</accession>
<keyword evidence="1 6" id="KW-0489">Methyltransferase</keyword>
<comment type="caution">
    <text evidence="6">The sequence shown here is derived from an EMBL/GenBank/DDBJ whole genome shotgun (WGS) entry which is preliminary data.</text>
</comment>
<dbReference type="EMBL" id="JBHSQJ010000047">
    <property type="protein sequence ID" value="MFC5907995.1"/>
    <property type="molecule type" value="Genomic_DNA"/>
</dbReference>
<evidence type="ECO:0000313" key="6">
    <source>
        <dbReference type="EMBL" id="MFC5907995.1"/>
    </source>
</evidence>
<keyword evidence="7" id="KW-1185">Reference proteome</keyword>
<keyword evidence="3" id="KW-0949">S-adenosyl-L-methionine</keyword>
<sequence>MDERTQQHPDHPHPHGPRHAEHGHEHDHAPVTAAPAEYWDDRYRSRDRIWSGRPNPALVRVVGGLPVGRALELGCGEGADAVWLAAQGWQVVAVDVSQVALDRAAGHAADEGVADRIEWQRHDLGVSFPEGSYDLVTSQFLHSQAELPRERILRRAAEAVAPGGLLLIAGHAGFPEGVDGPPVHLPSTAEVRAQLRLSEAEWKVLLEEDYLHEVTDHDGHTFTRTDNVLAVRRIG</sequence>
<dbReference type="CDD" id="cd02440">
    <property type="entry name" value="AdoMet_MTases"/>
    <property type="match status" value="1"/>
</dbReference>
<dbReference type="InterPro" id="IPR029063">
    <property type="entry name" value="SAM-dependent_MTases_sf"/>
</dbReference>
<feature type="domain" description="Methyltransferase" evidence="5">
    <location>
        <begin position="71"/>
        <end position="164"/>
    </location>
</feature>
<dbReference type="GO" id="GO:0032259">
    <property type="term" value="P:methylation"/>
    <property type="evidence" value="ECO:0007669"/>
    <property type="project" value="UniProtKB-KW"/>
</dbReference>
<evidence type="ECO:0000256" key="4">
    <source>
        <dbReference type="SAM" id="MobiDB-lite"/>
    </source>
</evidence>
<evidence type="ECO:0000256" key="2">
    <source>
        <dbReference type="ARBA" id="ARBA00022679"/>
    </source>
</evidence>
<dbReference type="SUPFAM" id="SSF53335">
    <property type="entry name" value="S-adenosyl-L-methionine-dependent methyltransferases"/>
    <property type="match status" value="1"/>
</dbReference>
<evidence type="ECO:0000313" key="7">
    <source>
        <dbReference type="Proteomes" id="UP001596174"/>
    </source>
</evidence>
<feature type="region of interest" description="Disordered" evidence="4">
    <location>
        <begin position="1"/>
        <end position="27"/>
    </location>
</feature>
<evidence type="ECO:0000259" key="5">
    <source>
        <dbReference type="Pfam" id="PF13649"/>
    </source>
</evidence>
<keyword evidence="2" id="KW-0808">Transferase</keyword>
<proteinExistence type="predicted"/>
<dbReference type="GO" id="GO:0008168">
    <property type="term" value="F:methyltransferase activity"/>
    <property type="evidence" value="ECO:0007669"/>
    <property type="project" value="UniProtKB-KW"/>
</dbReference>
<dbReference type="Pfam" id="PF13649">
    <property type="entry name" value="Methyltransf_25"/>
    <property type="match status" value="1"/>
</dbReference>
<evidence type="ECO:0000256" key="3">
    <source>
        <dbReference type="ARBA" id="ARBA00022691"/>
    </source>
</evidence>
<name>A0ABW1FZR9_9ACTN</name>
<dbReference type="PANTHER" id="PTHR43464">
    <property type="entry name" value="METHYLTRANSFERASE"/>
    <property type="match status" value="1"/>
</dbReference>
<dbReference type="PANTHER" id="PTHR43464:SF19">
    <property type="entry name" value="UBIQUINONE BIOSYNTHESIS O-METHYLTRANSFERASE, MITOCHONDRIAL"/>
    <property type="match status" value="1"/>
</dbReference>
<gene>
    <name evidence="6" type="ORF">ACFP3V_12325</name>
</gene>
<reference evidence="7" key="1">
    <citation type="journal article" date="2019" name="Int. J. Syst. Evol. Microbiol.">
        <title>The Global Catalogue of Microorganisms (GCM) 10K type strain sequencing project: providing services to taxonomists for standard genome sequencing and annotation.</title>
        <authorList>
            <consortium name="The Broad Institute Genomics Platform"/>
            <consortium name="The Broad Institute Genome Sequencing Center for Infectious Disease"/>
            <person name="Wu L."/>
            <person name="Ma J."/>
        </authorList>
    </citation>
    <scope>NUCLEOTIDE SEQUENCE [LARGE SCALE GENOMIC DNA]</scope>
    <source>
        <strain evidence="7">JCM 4816</strain>
    </source>
</reference>
<dbReference type="InterPro" id="IPR041698">
    <property type="entry name" value="Methyltransf_25"/>
</dbReference>